<accession>A0A2G9TW80</accession>
<reference evidence="1 2" key="1">
    <citation type="submission" date="2015-09" db="EMBL/GenBank/DDBJ databases">
        <title>Draft genome of the parasitic nematode Teladorsagia circumcincta isolate WARC Sus (inbred).</title>
        <authorList>
            <person name="Mitreva M."/>
        </authorList>
    </citation>
    <scope>NUCLEOTIDE SEQUENCE [LARGE SCALE GENOMIC DNA]</scope>
    <source>
        <strain evidence="1 2">S</strain>
    </source>
</reference>
<dbReference type="EMBL" id="KZ352367">
    <property type="protein sequence ID" value="PIO62234.1"/>
    <property type="molecule type" value="Genomic_DNA"/>
</dbReference>
<dbReference type="OrthoDB" id="271595at2759"/>
<evidence type="ECO:0000313" key="2">
    <source>
        <dbReference type="Proteomes" id="UP000230423"/>
    </source>
</evidence>
<dbReference type="Proteomes" id="UP000230423">
    <property type="component" value="Unassembled WGS sequence"/>
</dbReference>
<evidence type="ECO:0000313" key="1">
    <source>
        <dbReference type="EMBL" id="PIO62234.1"/>
    </source>
</evidence>
<name>A0A2G9TW80_TELCI</name>
<dbReference type="AlphaFoldDB" id="A0A2G9TW80"/>
<sequence length="159" mass="18705">RLPRVKFHKDSTKEQRVIQDSIPIAVHENEPSPCSKNWFGSLFNKVTFYRFYHVFRKGELESLVHSIPSLSVIHSSFEHDRSSRLLAAEQKHFSNIANKTYPSNTFCFNETDTSRMVWVVARFRKLEKKSCDKSFRRGVIEFDQKHIVQEHHSYGFGTI</sequence>
<proteinExistence type="predicted"/>
<protein>
    <submittedName>
        <fullName evidence="1">Uncharacterized protein</fullName>
    </submittedName>
</protein>
<organism evidence="1 2">
    <name type="scientific">Teladorsagia circumcincta</name>
    <name type="common">Brown stomach worm</name>
    <name type="synonym">Ostertagia circumcincta</name>
    <dbReference type="NCBI Taxonomy" id="45464"/>
    <lineage>
        <taxon>Eukaryota</taxon>
        <taxon>Metazoa</taxon>
        <taxon>Ecdysozoa</taxon>
        <taxon>Nematoda</taxon>
        <taxon>Chromadorea</taxon>
        <taxon>Rhabditida</taxon>
        <taxon>Rhabditina</taxon>
        <taxon>Rhabditomorpha</taxon>
        <taxon>Strongyloidea</taxon>
        <taxon>Trichostrongylidae</taxon>
        <taxon>Teladorsagia</taxon>
    </lineage>
</organism>
<keyword evidence="2" id="KW-1185">Reference proteome</keyword>
<gene>
    <name evidence="1" type="ORF">TELCIR_16218</name>
</gene>
<feature type="non-terminal residue" evidence="1">
    <location>
        <position position="1"/>
    </location>
</feature>